<dbReference type="EMBL" id="MK500334">
    <property type="protein sequence ID" value="QBK86503.1"/>
    <property type="molecule type" value="Genomic_DNA"/>
</dbReference>
<sequence length="76" mass="9109">MSHKLPPDFWSDERISQFEQFVADMQSGDTYRKPIFADRNFYRGWKKEGYAFGTRARMSIYVPKTSEWIFSTNGYH</sequence>
<gene>
    <name evidence="1" type="ORF">LCMAC102_02980</name>
</gene>
<reference evidence="1" key="1">
    <citation type="journal article" date="2019" name="MBio">
        <title>Virus Genomes from Deep Sea Sediments Expand the Ocean Megavirome and Support Independent Origins of Viral Gigantism.</title>
        <authorList>
            <person name="Backstrom D."/>
            <person name="Yutin N."/>
            <person name="Jorgensen S.L."/>
            <person name="Dharamshi J."/>
            <person name="Homa F."/>
            <person name="Zaremba-Niedwiedzka K."/>
            <person name="Spang A."/>
            <person name="Wolf Y.I."/>
            <person name="Koonin E.V."/>
            <person name="Ettema T.J."/>
        </authorList>
    </citation>
    <scope>NUCLEOTIDE SEQUENCE</scope>
</reference>
<protein>
    <submittedName>
        <fullName evidence="1">Uncharacterized protein</fullName>
    </submittedName>
</protein>
<proteinExistence type="predicted"/>
<evidence type="ECO:0000313" key="1">
    <source>
        <dbReference type="EMBL" id="QBK86503.1"/>
    </source>
</evidence>
<organism evidence="1">
    <name type="scientific">Marseillevirus LCMAC102</name>
    <dbReference type="NCBI Taxonomy" id="2506603"/>
    <lineage>
        <taxon>Viruses</taxon>
        <taxon>Varidnaviria</taxon>
        <taxon>Bamfordvirae</taxon>
        <taxon>Nucleocytoviricota</taxon>
        <taxon>Megaviricetes</taxon>
        <taxon>Pimascovirales</taxon>
        <taxon>Pimascovirales incertae sedis</taxon>
        <taxon>Marseilleviridae</taxon>
    </lineage>
</organism>
<name>A0A481YT84_9VIRU</name>
<accession>A0A481YT84</accession>